<protein>
    <submittedName>
        <fullName evidence="2">Uncharacterized protein</fullName>
    </submittedName>
</protein>
<accession>A0A8S3SD83</accession>
<dbReference type="Gene3D" id="1.20.1070.10">
    <property type="entry name" value="Rhodopsin 7-helix transmembrane proteins"/>
    <property type="match status" value="1"/>
</dbReference>
<keyword evidence="3" id="KW-1185">Reference proteome</keyword>
<comment type="caution">
    <text evidence="2">The sequence shown here is derived from an EMBL/GenBank/DDBJ whole genome shotgun (WGS) entry which is preliminary data.</text>
</comment>
<organism evidence="2 3">
    <name type="scientific">Mytilus edulis</name>
    <name type="common">Blue mussel</name>
    <dbReference type="NCBI Taxonomy" id="6550"/>
    <lineage>
        <taxon>Eukaryota</taxon>
        <taxon>Metazoa</taxon>
        <taxon>Spiralia</taxon>
        <taxon>Lophotrochozoa</taxon>
        <taxon>Mollusca</taxon>
        <taxon>Bivalvia</taxon>
        <taxon>Autobranchia</taxon>
        <taxon>Pteriomorphia</taxon>
        <taxon>Mytilida</taxon>
        <taxon>Mytiloidea</taxon>
        <taxon>Mytilidae</taxon>
        <taxon>Mytilinae</taxon>
        <taxon>Mytilus</taxon>
    </lineage>
</organism>
<dbReference type="OrthoDB" id="10399198at2759"/>
<sequence>MQNVAIQKLTTEFHQLYSACIDASLSHISGEPCLSSFNELPPLYKQKMINNLDRSLSTFDKEQSVEAARLAVDIIYKDQLKQTYFEYLVDDFVDVYTFRVKERIKLYKQSINDVTLITYCSIMSKNKSFLENLITCYDHKTQKFKNSVVVLVSSPYSEPMNYLLNIIWGHININLEHLKLLTEILKLSMIIGCASNFLIYIAMSEKLRDAMKRMFKCREHQETNVDTIESK</sequence>
<name>A0A8S3SD83_MYTED</name>
<dbReference type="AlphaFoldDB" id="A0A8S3SD83"/>
<keyword evidence="1" id="KW-0812">Transmembrane</keyword>
<reference evidence="2" key="1">
    <citation type="submission" date="2021-03" db="EMBL/GenBank/DDBJ databases">
        <authorList>
            <person name="Bekaert M."/>
        </authorList>
    </citation>
    <scope>NUCLEOTIDE SEQUENCE</scope>
</reference>
<gene>
    <name evidence="2" type="ORF">MEDL_30860</name>
</gene>
<keyword evidence="1" id="KW-1133">Transmembrane helix</keyword>
<keyword evidence="1" id="KW-0472">Membrane</keyword>
<proteinExistence type="predicted"/>
<dbReference type="EMBL" id="CAJPWZ010001505">
    <property type="protein sequence ID" value="CAG2217156.1"/>
    <property type="molecule type" value="Genomic_DNA"/>
</dbReference>
<evidence type="ECO:0000313" key="3">
    <source>
        <dbReference type="Proteomes" id="UP000683360"/>
    </source>
</evidence>
<dbReference type="SUPFAM" id="SSF81321">
    <property type="entry name" value="Family A G protein-coupled receptor-like"/>
    <property type="match status" value="1"/>
</dbReference>
<evidence type="ECO:0000313" key="2">
    <source>
        <dbReference type="EMBL" id="CAG2217156.1"/>
    </source>
</evidence>
<feature type="transmembrane region" description="Helical" evidence="1">
    <location>
        <begin position="184"/>
        <end position="203"/>
    </location>
</feature>
<evidence type="ECO:0000256" key="1">
    <source>
        <dbReference type="SAM" id="Phobius"/>
    </source>
</evidence>
<dbReference type="Proteomes" id="UP000683360">
    <property type="component" value="Unassembled WGS sequence"/>
</dbReference>